<dbReference type="Proteomes" id="UP000034196">
    <property type="component" value="Unassembled WGS sequence"/>
</dbReference>
<protein>
    <recommendedName>
        <fullName evidence="3">Tetratricopeptide repeat protein</fullName>
    </recommendedName>
</protein>
<keyword evidence="2" id="KW-1185">Reference proteome</keyword>
<dbReference type="EMBL" id="LAVA02000009">
    <property type="protein sequence ID" value="OIJ69140.1"/>
    <property type="molecule type" value="Genomic_DNA"/>
</dbReference>
<dbReference type="InterPro" id="IPR011717">
    <property type="entry name" value="TPR-4"/>
</dbReference>
<sequence length="273" mass="29368">MPLFRSRSRRVPASALAQLAEASALFKVGRFADAENEARRVAAMQPERHNHYAPMALSVAAMAMGAQGRHDEAVTAYDELLPVFGRIYGAEHWLTLKLRSDRAQTLAALGRYVECEAECGAVFRTAARTSGEQAPLLVASARNGLIFAVNGQGRHQEAERLAREALAEHETPDRFRLVLLLGLARALNGQGRHEEALAEVARIRELPSAEQHVAQTGATEIAEATALAGLGRTDEARAGAQGAYDTCLAALGPGHARTAEARELVERLGGVRH</sequence>
<name>A0A1J4P5U2_9ACTN</name>
<accession>A0A1J4P5U2</accession>
<dbReference type="SUPFAM" id="SSF48452">
    <property type="entry name" value="TPR-like"/>
    <property type="match status" value="2"/>
</dbReference>
<dbReference type="GO" id="GO:0042802">
    <property type="term" value="F:identical protein binding"/>
    <property type="evidence" value="ECO:0007669"/>
    <property type="project" value="InterPro"/>
</dbReference>
<dbReference type="STRING" id="1428628.WN71_004180"/>
<evidence type="ECO:0008006" key="3">
    <source>
        <dbReference type="Google" id="ProtNLM"/>
    </source>
</evidence>
<dbReference type="OrthoDB" id="4173117at2"/>
<reference evidence="1" key="1">
    <citation type="submission" date="2016-10" db="EMBL/GenBank/DDBJ databases">
        <title>Genome sequence of Streptomyces mangrovisoli MUSC 149.</title>
        <authorList>
            <person name="Lee L.-H."/>
            <person name="Ser H.-L."/>
        </authorList>
    </citation>
    <scope>NUCLEOTIDE SEQUENCE [LARGE SCALE GENOMIC DNA]</scope>
    <source>
        <strain evidence="1">MUSC 149</strain>
    </source>
</reference>
<evidence type="ECO:0000313" key="2">
    <source>
        <dbReference type="Proteomes" id="UP000034196"/>
    </source>
</evidence>
<organism evidence="1 2">
    <name type="scientific">Streptomyces mangrovisoli</name>
    <dbReference type="NCBI Taxonomy" id="1428628"/>
    <lineage>
        <taxon>Bacteria</taxon>
        <taxon>Bacillati</taxon>
        <taxon>Actinomycetota</taxon>
        <taxon>Actinomycetes</taxon>
        <taxon>Kitasatosporales</taxon>
        <taxon>Streptomycetaceae</taxon>
        <taxon>Streptomyces</taxon>
    </lineage>
</organism>
<gene>
    <name evidence="1" type="ORF">WN71_004180</name>
</gene>
<comment type="caution">
    <text evidence="1">The sequence shown here is derived from an EMBL/GenBank/DDBJ whole genome shotgun (WGS) entry which is preliminary data.</text>
</comment>
<dbReference type="InterPro" id="IPR011990">
    <property type="entry name" value="TPR-like_helical_dom_sf"/>
</dbReference>
<proteinExistence type="predicted"/>
<dbReference type="Gene3D" id="1.25.40.10">
    <property type="entry name" value="Tetratricopeptide repeat domain"/>
    <property type="match status" value="1"/>
</dbReference>
<dbReference type="RefSeq" id="WP_046589999.1">
    <property type="nucleotide sequence ID" value="NZ_LAVA02000009.1"/>
</dbReference>
<dbReference type="AlphaFoldDB" id="A0A1J4P5U2"/>
<dbReference type="Pfam" id="PF14559">
    <property type="entry name" value="TPR_19"/>
    <property type="match status" value="1"/>
</dbReference>
<dbReference type="Pfam" id="PF07721">
    <property type="entry name" value="TPR_4"/>
    <property type="match status" value="3"/>
</dbReference>
<evidence type="ECO:0000313" key="1">
    <source>
        <dbReference type="EMBL" id="OIJ69140.1"/>
    </source>
</evidence>